<sequence length="61" mass="6316">MPVVSNANLLGATANDAAVDGEKSSTTCDAACEIFLPTVGPPPPPLLPLLDTFFSLRMSKI</sequence>
<reference evidence="2" key="1">
    <citation type="submission" date="2022-11" db="UniProtKB">
        <authorList>
            <consortium name="WormBaseParasite"/>
        </authorList>
    </citation>
    <scope>IDENTIFICATION</scope>
</reference>
<dbReference type="Proteomes" id="UP000887565">
    <property type="component" value="Unplaced"/>
</dbReference>
<evidence type="ECO:0000313" key="1">
    <source>
        <dbReference type="Proteomes" id="UP000887565"/>
    </source>
</evidence>
<organism evidence="1 2">
    <name type="scientific">Romanomermis culicivorax</name>
    <name type="common">Nematode worm</name>
    <dbReference type="NCBI Taxonomy" id="13658"/>
    <lineage>
        <taxon>Eukaryota</taxon>
        <taxon>Metazoa</taxon>
        <taxon>Ecdysozoa</taxon>
        <taxon>Nematoda</taxon>
        <taxon>Enoplea</taxon>
        <taxon>Dorylaimia</taxon>
        <taxon>Mermithida</taxon>
        <taxon>Mermithoidea</taxon>
        <taxon>Mermithidae</taxon>
        <taxon>Romanomermis</taxon>
    </lineage>
</organism>
<name>A0A915IA49_ROMCU</name>
<keyword evidence="1" id="KW-1185">Reference proteome</keyword>
<dbReference type="WBParaSite" id="nRc.2.0.1.t10648-RA">
    <property type="protein sequence ID" value="nRc.2.0.1.t10648-RA"/>
    <property type="gene ID" value="nRc.2.0.1.g10648"/>
</dbReference>
<evidence type="ECO:0000313" key="2">
    <source>
        <dbReference type="WBParaSite" id="nRc.2.0.1.t10648-RA"/>
    </source>
</evidence>
<accession>A0A915IA49</accession>
<protein>
    <submittedName>
        <fullName evidence="2">Uncharacterized protein</fullName>
    </submittedName>
</protein>
<proteinExistence type="predicted"/>
<dbReference type="AlphaFoldDB" id="A0A915IA49"/>